<keyword evidence="1" id="KW-0863">Zinc-finger</keyword>
<name>A0ABQ5B0J1_9ASTR</name>
<feature type="region of interest" description="Disordered" evidence="2">
    <location>
        <begin position="199"/>
        <end position="224"/>
    </location>
</feature>
<feature type="compositionally biased region" description="Basic and acidic residues" evidence="2">
    <location>
        <begin position="199"/>
        <end position="215"/>
    </location>
</feature>
<accession>A0ABQ5B0J1</accession>
<dbReference type="InterPro" id="IPR036397">
    <property type="entry name" value="RNaseH_sf"/>
</dbReference>
<gene>
    <name evidence="4" type="ORF">Tco_0842898</name>
</gene>
<dbReference type="SUPFAM" id="SSF53098">
    <property type="entry name" value="Ribonuclease H-like"/>
    <property type="match status" value="1"/>
</dbReference>
<feature type="compositionally biased region" description="Basic and acidic residues" evidence="2">
    <location>
        <begin position="404"/>
        <end position="438"/>
    </location>
</feature>
<evidence type="ECO:0000313" key="5">
    <source>
        <dbReference type="Proteomes" id="UP001151760"/>
    </source>
</evidence>
<dbReference type="SMART" id="SM00343">
    <property type="entry name" value="ZnF_C2HC"/>
    <property type="match status" value="1"/>
</dbReference>
<proteinExistence type="predicted"/>
<dbReference type="Gene3D" id="3.30.420.10">
    <property type="entry name" value="Ribonuclease H-like superfamily/Ribonuclease H"/>
    <property type="match status" value="1"/>
</dbReference>
<dbReference type="CDD" id="cd09272">
    <property type="entry name" value="RNase_HI_RT_Ty1"/>
    <property type="match status" value="1"/>
</dbReference>
<keyword evidence="1" id="KW-0479">Metal-binding</keyword>
<feature type="domain" description="CCHC-type" evidence="3">
    <location>
        <begin position="187"/>
        <end position="201"/>
    </location>
</feature>
<dbReference type="SUPFAM" id="SSF57756">
    <property type="entry name" value="Retrovirus zinc finger-like domains"/>
    <property type="match status" value="1"/>
</dbReference>
<evidence type="ECO:0000259" key="3">
    <source>
        <dbReference type="PROSITE" id="PS50158"/>
    </source>
</evidence>
<evidence type="ECO:0000256" key="1">
    <source>
        <dbReference type="PROSITE-ProRule" id="PRU00047"/>
    </source>
</evidence>
<feature type="compositionally biased region" description="Polar residues" evidence="2">
    <location>
        <begin position="736"/>
        <end position="766"/>
    </location>
</feature>
<dbReference type="Pfam" id="PF00098">
    <property type="entry name" value="zf-CCHC"/>
    <property type="match status" value="1"/>
</dbReference>
<feature type="region of interest" description="Disordered" evidence="2">
    <location>
        <begin position="736"/>
        <end position="775"/>
    </location>
</feature>
<reference evidence="4" key="1">
    <citation type="journal article" date="2022" name="Int. J. Mol. Sci.">
        <title>Draft Genome of Tanacetum Coccineum: Genomic Comparison of Closely Related Tanacetum-Family Plants.</title>
        <authorList>
            <person name="Yamashiro T."/>
            <person name="Shiraishi A."/>
            <person name="Nakayama K."/>
            <person name="Satake H."/>
        </authorList>
    </citation>
    <scope>NUCLEOTIDE SEQUENCE</scope>
</reference>
<dbReference type="Gene3D" id="4.10.60.10">
    <property type="entry name" value="Zinc finger, CCHC-type"/>
    <property type="match status" value="1"/>
</dbReference>
<sequence length="1246" mass="142929">MYTYLKNVEGYKYKDLKLKEFDSIQKMFDRAFKRVNTFEDFRTELVEGKEKRAGTELMQKNAKKQKVEDDKETTELKQCLEIITDEEEVTINAVPLAIKSSSIVDWKIYKEERKSHYQIIKADGKSQMYMIFSHMLKSFNREDLEDLYKLSEARYGSTRQWKSWILLRKLTVNGNETIGFDKSKVECYNCNKRGHFARDCKAPRNQDNKNKESSRRSVPVETSTSTALVSCDGLGRYDWSNQAEEGPNYALIAFSSSRNMSYLIDYEEIDGGYVAFRGNPKGGKITRKCTLKTGNVATVASCKSKTENLINLPLHLLHMDLFGPTFVKSLKKKMYCLVVTDDYSRFTWVFFLATKDETSGILNNAFRVINSRTRILEENLHIRFSESTPNVVGIKASDNSDPNSSHDDGSKPSSDDGKKVDEDPRKDSVCKDQEKEDNVNNTNNVTTASNVNTVSSTVNVAGTIEVNVVSRKTSIELPFDPNMHALEDYSIFNFSRDDEDDGAVADMNNLDTTIQEDPKKVFRNKKDKRGIMIRNKARLVAQRYTQEEGIDYDEVFAPVARIEAIRLFLAYASFKDFVVYQIDVKSAFLYGKIEEEVFIEVKTASTPMETQKPLFKDENGEEVDVHMYRSMIGSLMYLTSLRPDIMFVYLKDSPFDLVAYTDSDYDGASLDRKSTTGGCQFFGCRLISWQCKKQTVVANSTTEAEYVPQPSDPFENVANEAVHKELSDSLVRAATTNSSLEAEQDSGNINKTQSKATPNESSFKGTNSGGGPWWHETIGDTIAQTRFESVSKHSNDSLLARGNTLQSDEDRLKLYELMALCTTLQNRVLDLEKTKTTQHNEIASLKRRVKKLEKKDRIDAIDADEEITLVSVHDVNVFAGEEVFATIVDDITLAQVLKEMKSTKPKKKGVIIQELGESTTTISSQQSQDKGKGILIEPAKIDVDHQLAERMQAQEQEELSIEEKATLFQQLLEKRRKHFAAKRVEEKRNKPPTKAQQRKIIAFKRVNTFEDFRTELVEGKEKRVGAEMIQEITNKQKVEDDKEIAEQKVEDDKEKRVGAELIQEITNKQKVEDDEVAVDAIPLAIMSPSIVGWKIYKEGRKSYYQIIRADGKSQMYMIFSQMLKSFDREDFEDLYKLVKAKYESTRPVEDLDLLLWGDLKTMFEPHIEDKVWKNQQEYKVLNWKLYDSCGVHFLMMKHVQIYMLVEKKYPFAPLTLSMMLEKKLIIDYESKMAYQLLKFIMKQLKK</sequence>
<comment type="caution">
    <text evidence="4">The sequence shown here is derived from an EMBL/GenBank/DDBJ whole genome shotgun (WGS) entry which is preliminary data.</text>
</comment>
<dbReference type="PANTHER" id="PTHR11439">
    <property type="entry name" value="GAG-POL-RELATED RETROTRANSPOSON"/>
    <property type="match status" value="1"/>
</dbReference>
<dbReference type="InterPro" id="IPR001878">
    <property type="entry name" value="Znf_CCHC"/>
</dbReference>
<dbReference type="PANTHER" id="PTHR11439:SF495">
    <property type="entry name" value="REVERSE TRANSCRIPTASE, RNA-DEPENDENT DNA POLYMERASE-RELATED"/>
    <property type="match status" value="1"/>
</dbReference>
<dbReference type="InterPro" id="IPR013103">
    <property type="entry name" value="RVT_2"/>
</dbReference>
<keyword evidence="5" id="KW-1185">Reference proteome</keyword>
<dbReference type="InterPro" id="IPR036875">
    <property type="entry name" value="Znf_CCHC_sf"/>
</dbReference>
<dbReference type="InterPro" id="IPR012337">
    <property type="entry name" value="RNaseH-like_sf"/>
</dbReference>
<evidence type="ECO:0000256" key="2">
    <source>
        <dbReference type="SAM" id="MobiDB-lite"/>
    </source>
</evidence>
<feature type="region of interest" description="Disordered" evidence="2">
    <location>
        <begin position="393"/>
        <end position="447"/>
    </location>
</feature>
<dbReference type="EMBL" id="BQNB010012831">
    <property type="protein sequence ID" value="GJT08436.1"/>
    <property type="molecule type" value="Genomic_DNA"/>
</dbReference>
<keyword evidence="1" id="KW-0862">Zinc</keyword>
<reference evidence="4" key="2">
    <citation type="submission" date="2022-01" db="EMBL/GenBank/DDBJ databases">
        <authorList>
            <person name="Yamashiro T."/>
            <person name="Shiraishi A."/>
            <person name="Satake H."/>
            <person name="Nakayama K."/>
        </authorList>
    </citation>
    <scope>NUCLEOTIDE SEQUENCE</scope>
</reference>
<protein>
    <submittedName>
        <fullName evidence="4">Retrovirus-related pol polyprotein from transposon TNT 1-94</fullName>
    </submittedName>
</protein>
<dbReference type="Pfam" id="PF07727">
    <property type="entry name" value="RVT_2"/>
    <property type="match status" value="1"/>
</dbReference>
<dbReference type="PROSITE" id="PS50158">
    <property type="entry name" value="ZF_CCHC"/>
    <property type="match status" value="1"/>
</dbReference>
<evidence type="ECO:0000313" key="4">
    <source>
        <dbReference type="EMBL" id="GJT08436.1"/>
    </source>
</evidence>
<organism evidence="4 5">
    <name type="scientific">Tanacetum coccineum</name>
    <dbReference type="NCBI Taxonomy" id="301880"/>
    <lineage>
        <taxon>Eukaryota</taxon>
        <taxon>Viridiplantae</taxon>
        <taxon>Streptophyta</taxon>
        <taxon>Embryophyta</taxon>
        <taxon>Tracheophyta</taxon>
        <taxon>Spermatophyta</taxon>
        <taxon>Magnoliopsida</taxon>
        <taxon>eudicotyledons</taxon>
        <taxon>Gunneridae</taxon>
        <taxon>Pentapetalae</taxon>
        <taxon>asterids</taxon>
        <taxon>campanulids</taxon>
        <taxon>Asterales</taxon>
        <taxon>Asteraceae</taxon>
        <taxon>Asteroideae</taxon>
        <taxon>Anthemideae</taxon>
        <taxon>Anthemidinae</taxon>
        <taxon>Tanacetum</taxon>
    </lineage>
</organism>
<dbReference type="Proteomes" id="UP001151760">
    <property type="component" value="Unassembled WGS sequence"/>
</dbReference>